<keyword evidence="5" id="KW-0804">Transcription</keyword>
<comment type="caution">
    <text evidence="10">The sequence shown here is derived from an EMBL/GenBank/DDBJ whole genome shotgun (WGS) entry which is preliminary data.</text>
</comment>
<dbReference type="PROSITE" id="PS51755">
    <property type="entry name" value="OMPR_PHOB"/>
    <property type="match status" value="1"/>
</dbReference>
<dbReference type="PANTHER" id="PTHR48111">
    <property type="entry name" value="REGULATOR OF RPOS"/>
    <property type="match status" value="1"/>
</dbReference>
<dbReference type="InterPro" id="IPR039420">
    <property type="entry name" value="WalR-like"/>
</dbReference>
<name>A0ABT3JD97_9SPHN</name>
<organism evidence="10 11">
    <name type="scientific">Sphingomonas arvum</name>
    <dbReference type="NCBI Taxonomy" id="2992113"/>
    <lineage>
        <taxon>Bacteria</taxon>
        <taxon>Pseudomonadati</taxon>
        <taxon>Pseudomonadota</taxon>
        <taxon>Alphaproteobacteria</taxon>
        <taxon>Sphingomonadales</taxon>
        <taxon>Sphingomonadaceae</taxon>
        <taxon>Sphingomonas</taxon>
    </lineage>
</organism>
<dbReference type="PANTHER" id="PTHR48111:SF4">
    <property type="entry name" value="DNA-BINDING DUAL TRANSCRIPTIONAL REGULATOR OMPR"/>
    <property type="match status" value="1"/>
</dbReference>
<evidence type="ECO:0000256" key="4">
    <source>
        <dbReference type="ARBA" id="ARBA00023125"/>
    </source>
</evidence>
<dbReference type="SUPFAM" id="SSF52172">
    <property type="entry name" value="CheY-like"/>
    <property type="match status" value="1"/>
</dbReference>
<evidence type="ECO:0000313" key="11">
    <source>
        <dbReference type="Proteomes" id="UP001526246"/>
    </source>
</evidence>
<evidence type="ECO:0000256" key="1">
    <source>
        <dbReference type="ARBA" id="ARBA00022553"/>
    </source>
</evidence>
<dbReference type="InterPro" id="IPR001789">
    <property type="entry name" value="Sig_transdc_resp-reg_receiver"/>
</dbReference>
<keyword evidence="1 6" id="KW-0597">Phosphoprotein</keyword>
<dbReference type="InterPro" id="IPR036388">
    <property type="entry name" value="WH-like_DNA-bd_sf"/>
</dbReference>
<dbReference type="Gene3D" id="6.10.250.690">
    <property type="match status" value="1"/>
</dbReference>
<feature type="domain" description="Response regulatory" evidence="8">
    <location>
        <begin position="6"/>
        <end position="119"/>
    </location>
</feature>
<evidence type="ECO:0000256" key="7">
    <source>
        <dbReference type="PROSITE-ProRule" id="PRU01091"/>
    </source>
</evidence>
<keyword evidence="4 7" id="KW-0238">DNA-binding</keyword>
<evidence type="ECO:0000259" key="9">
    <source>
        <dbReference type="PROSITE" id="PS51755"/>
    </source>
</evidence>
<dbReference type="InterPro" id="IPR001867">
    <property type="entry name" value="OmpR/PhoB-type_DNA-bd"/>
</dbReference>
<keyword evidence="2" id="KW-0902">Two-component regulatory system</keyword>
<accession>A0ABT3JD97</accession>
<dbReference type="RefSeq" id="WP_264880652.1">
    <property type="nucleotide sequence ID" value="NZ_JAPDOB010000001.1"/>
</dbReference>
<keyword evidence="11" id="KW-1185">Reference proteome</keyword>
<proteinExistence type="predicted"/>
<dbReference type="Proteomes" id="UP001526246">
    <property type="component" value="Unassembled WGS sequence"/>
</dbReference>
<dbReference type="SMART" id="SM00448">
    <property type="entry name" value="REC"/>
    <property type="match status" value="1"/>
</dbReference>
<dbReference type="EMBL" id="JAPDOB010000001">
    <property type="protein sequence ID" value="MCW3796735.1"/>
    <property type="molecule type" value="Genomic_DNA"/>
</dbReference>
<reference evidence="10 11" key="1">
    <citation type="submission" date="2022-10" db="EMBL/GenBank/DDBJ databases">
        <title>Sphingomonas sp.</title>
        <authorList>
            <person name="Jin C."/>
        </authorList>
    </citation>
    <scope>NUCLEOTIDE SEQUENCE [LARGE SCALE GENOMIC DNA]</scope>
    <source>
        <strain evidence="10 11">BN140010</strain>
    </source>
</reference>
<dbReference type="Gene3D" id="1.10.10.10">
    <property type="entry name" value="Winged helix-like DNA-binding domain superfamily/Winged helix DNA-binding domain"/>
    <property type="match status" value="1"/>
</dbReference>
<dbReference type="PROSITE" id="PS50110">
    <property type="entry name" value="RESPONSE_REGULATORY"/>
    <property type="match status" value="1"/>
</dbReference>
<dbReference type="Gene3D" id="3.40.50.2300">
    <property type="match status" value="1"/>
</dbReference>
<gene>
    <name evidence="10" type="ORF">OMW55_02795</name>
</gene>
<dbReference type="InterPro" id="IPR016032">
    <property type="entry name" value="Sig_transdc_resp-reg_C-effctor"/>
</dbReference>
<evidence type="ECO:0000313" key="10">
    <source>
        <dbReference type="EMBL" id="MCW3796735.1"/>
    </source>
</evidence>
<evidence type="ECO:0000256" key="5">
    <source>
        <dbReference type="ARBA" id="ARBA00023163"/>
    </source>
</evidence>
<sequence length="235" mass="25837">MSQNAHLVVVDDEPGIRELVQTYLSRHGYAVSAVDGGDALRELMAQRPVDLAILDVNMPGQDGVSIARELRAAGPIGIIMLTANSDSVDKVVGLEVGADDYVTKPFDPRELLARVRSVLRRASSHGGTPATLGREVAIGKARLNLDSRKLFAADGSELPMTAMEFDLLRTFVEHPNRVLNRDQLLELAHNKDADVFDRSIDTRIVRLRQKIEVDPRHPQAIKTVRGAGYMFASIH</sequence>
<dbReference type="Pfam" id="PF00486">
    <property type="entry name" value="Trans_reg_C"/>
    <property type="match status" value="1"/>
</dbReference>
<dbReference type="Pfam" id="PF00072">
    <property type="entry name" value="Response_reg"/>
    <property type="match status" value="1"/>
</dbReference>
<feature type="DNA-binding region" description="OmpR/PhoB-type" evidence="7">
    <location>
        <begin position="133"/>
        <end position="233"/>
    </location>
</feature>
<dbReference type="InterPro" id="IPR011006">
    <property type="entry name" value="CheY-like_superfamily"/>
</dbReference>
<protein>
    <submittedName>
        <fullName evidence="10">Response regulator</fullName>
    </submittedName>
</protein>
<evidence type="ECO:0000259" key="8">
    <source>
        <dbReference type="PROSITE" id="PS50110"/>
    </source>
</evidence>
<evidence type="ECO:0000256" key="3">
    <source>
        <dbReference type="ARBA" id="ARBA00023015"/>
    </source>
</evidence>
<evidence type="ECO:0000256" key="2">
    <source>
        <dbReference type="ARBA" id="ARBA00023012"/>
    </source>
</evidence>
<feature type="modified residue" description="4-aspartylphosphate" evidence="6">
    <location>
        <position position="55"/>
    </location>
</feature>
<evidence type="ECO:0000256" key="6">
    <source>
        <dbReference type="PROSITE-ProRule" id="PRU00169"/>
    </source>
</evidence>
<keyword evidence="3" id="KW-0805">Transcription regulation</keyword>
<feature type="domain" description="OmpR/PhoB-type" evidence="9">
    <location>
        <begin position="133"/>
        <end position="233"/>
    </location>
</feature>
<dbReference type="SUPFAM" id="SSF46894">
    <property type="entry name" value="C-terminal effector domain of the bipartite response regulators"/>
    <property type="match status" value="1"/>
</dbReference>
<dbReference type="SMART" id="SM00862">
    <property type="entry name" value="Trans_reg_C"/>
    <property type="match status" value="1"/>
</dbReference>
<dbReference type="CDD" id="cd00383">
    <property type="entry name" value="trans_reg_C"/>
    <property type="match status" value="1"/>
</dbReference>